<dbReference type="SUPFAM" id="SSF46565">
    <property type="entry name" value="Chaperone J-domain"/>
    <property type="match status" value="1"/>
</dbReference>
<dbReference type="PANTHER" id="PTHR45255:SF1">
    <property type="entry name" value="DNAJ HOMOLOG SUBFAMILY C MEMBER 24"/>
    <property type="match status" value="1"/>
</dbReference>
<reference evidence="7 8" key="1">
    <citation type="journal article" date="2021" name="Elife">
        <title>Chloroplast acquisition without the gene transfer in kleptoplastic sea slugs, Plakobranchus ocellatus.</title>
        <authorList>
            <person name="Maeda T."/>
            <person name="Takahashi S."/>
            <person name="Yoshida T."/>
            <person name="Shimamura S."/>
            <person name="Takaki Y."/>
            <person name="Nagai Y."/>
            <person name="Toyoda A."/>
            <person name="Suzuki Y."/>
            <person name="Arimoto A."/>
            <person name="Ishii H."/>
            <person name="Satoh N."/>
            <person name="Nishiyama T."/>
            <person name="Hasebe M."/>
            <person name="Maruyama T."/>
            <person name="Minagawa J."/>
            <person name="Obokata J."/>
            <person name="Shigenobu S."/>
        </authorList>
    </citation>
    <scope>NUCLEOTIDE SEQUENCE [LARGE SCALE GENOMIC DNA]</scope>
</reference>
<keyword evidence="3" id="KW-0862">Zinc</keyword>
<dbReference type="SUPFAM" id="SSF144217">
    <property type="entry name" value="CSL zinc finger"/>
    <property type="match status" value="1"/>
</dbReference>
<feature type="domain" description="DPH-type MB" evidence="6">
    <location>
        <begin position="157"/>
        <end position="213"/>
    </location>
</feature>
<evidence type="ECO:0000313" key="7">
    <source>
        <dbReference type="EMBL" id="GFS14435.1"/>
    </source>
</evidence>
<evidence type="ECO:0000256" key="4">
    <source>
        <dbReference type="ARBA" id="ARBA00023004"/>
    </source>
</evidence>
<dbReference type="PROSITE" id="PS50076">
    <property type="entry name" value="DNAJ_2"/>
    <property type="match status" value="1"/>
</dbReference>
<proteinExistence type="inferred from homology"/>
<dbReference type="InterPro" id="IPR001623">
    <property type="entry name" value="DnaJ_domain"/>
</dbReference>
<feature type="domain" description="J" evidence="5">
    <location>
        <begin position="3"/>
        <end position="146"/>
    </location>
</feature>
<dbReference type="GO" id="GO:0001671">
    <property type="term" value="F:ATPase activator activity"/>
    <property type="evidence" value="ECO:0007669"/>
    <property type="project" value="TreeGrafter"/>
</dbReference>
<dbReference type="Proteomes" id="UP000762676">
    <property type="component" value="Unassembled WGS sequence"/>
</dbReference>
<keyword evidence="2" id="KW-0479">Metal-binding</keyword>
<dbReference type="SMART" id="SM00271">
    <property type="entry name" value="DnaJ"/>
    <property type="match status" value="1"/>
</dbReference>
<keyword evidence="8" id="KW-1185">Reference proteome</keyword>
<keyword evidence="4" id="KW-0408">Iron</keyword>
<dbReference type="GO" id="GO:0008198">
    <property type="term" value="F:ferrous iron binding"/>
    <property type="evidence" value="ECO:0007669"/>
    <property type="project" value="TreeGrafter"/>
</dbReference>
<dbReference type="Gene3D" id="3.10.660.10">
    <property type="entry name" value="DPH Zinc finger"/>
    <property type="match status" value="1"/>
</dbReference>
<name>A0AAV4IXU3_9GAST</name>
<evidence type="ECO:0000259" key="5">
    <source>
        <dbReference type="PROSITE" id="PS50076"/>
    </source>
</evidence>
<dbReference type="PROSITE" id="PS51074">
    <property type="entry name" value="DPH_MB"/>
    <property type="match status" value="1"/>
</dbReference>
<evidence type="ECO:0000259" key="6">
    <source>
        <dbReference type="PROSITE" id="PS51074"/>
    </source>
</evidence>
<gene>
    <name evidence="7" type="ORF">ElyMa_004907000</name>
</gene>
<dbReference type="PANTHER" id="PTHR45255">
    <property type="entry name" value="DNAJ HOMOLOG SUBFAMILY C MEMBER 24"/>
    <property type="match status" value="1"/>
</dbReference>
<dbReference type="Pfam" id="PF05207">
    <property type="entry name" value="Zn_ribbon_CSL"/>
    <property type="match status" value="1"/>
</dbReference>
<evidence type="ECO:0000313" key="8">
    <source>
        <dbReference type="Proteomes" id="UP000762676"/>
    </source>
</evidence>
<comment type="similarity">
    <text evidence="1">Belongs to the DPH4 family.</text>
</comment>
<dbReference type="CDD" id="cd06257">
    <property type="entry name" value="DnaJ"/>
    <property type="match status" value="1"/>
</dbReference>
<dbReference type="AlphaFoldDB" id="A0AAV4IXU3"/>
<dbReference type="Pfam" id="PF00226">
    <property type="entry name" value="DnaJ"/>
    <property type="match status" value="1"/>
</dbReference>
<dbReference type="EMBL" id="BMAT01009835">
    <property type="protein sequence ID" value="GFS14435.1"/>
    <property type="molecule type" value="Genomic_DNA"/>
</dbReference>
<accession>A0AAV4IXU3</accession>
<evidence type="ECO:0000256" key="1">
    <source>
        <dbReference type="ARBA" id="ARBA00006169"/>
    </source>
</evidence>
<dbReference type="Gene3D" id="1.10.287.110">
    <property type="entry name" value="DnaJ domain"/>
    <property type="match status" value="1"/>
</dbReference>
<comment type="caution">
    <text evidence="7">The sequence shown here is derived from an EMBL/GenBank/DDBJ whole genome shotgun (WGS) entry which is preliminary data.</text>
</comment>
<sequence length="215" mass="24616">MEDLYEILQCPSTASKAELRRAYTRLARTHHPDKQTQREAAVNSAISVSRLLEGSNDCRPPHGASNCCLQVSSLSEPSNNHLLSPCNPCEKSETVSLPHEENNKCISESDDSAMKHKVSDYDFVKIDKAWKILGDDDLRAQYDIMWQDRCLMQEHPVQETVPFDEFQFDVDEDFFTYPCRCGGEYLLTELERQLMCDFVCCDTCSLIIKIIYDVT</sequence>
<dbReference type="PRINTS" id="PR00625">
    <property type="entry name" value="JDOMAIN"/>
</dbReference>
<evidence type="ECO:0000256" key="3">
    <source>
        <dbReference type="ARBA" id="ARBA00022833"/>
    </source>
</evidence>
<protein>
    <submittedName>
        <fullName evidence="7">DnaJ-like protein subfamily C member 24</fullName>
    </submittedName>
</protein>
<dbReference type="InterPro" id="IPR036671">
    <property type="entry name" value="DPH_MB_sf"/>
</dbReference>
<organism evidence="7 8">
    <name type="scientific">Elysia marginata</name>
    <dbReference type="NCBI Taxonomy" id="1093978"/>
    <lineage>
        <taxon>Eukaryota</taxon>
        <taxon>Metazoa</taxon>
        <taxon>Spiralia</taxon>
        <taxon>Lophotrochozoa</taxon>
        <taxon>Mollusca</taxon>
        <taxon>Gastropoda</taxon>
        <taxon>Heterobranchia</taxon>
        <taxon>Euthyneura</taxon>
        <taxon>Panpulmonata</taxon>
        <taxon>Sacoglossa</taxon>
        <taxon>Placobranchoidea</taxon>
        <taxon>Plakobranchidae</taxon>
        <taxon>Elysia</taxon>
    </lineage>
</organism>
<dbReference type="InterPro" id="IPR036869">
    <property type="entry name" value="J_dom_sf"/>
</dbReference>
<evidence type="ECO:0000256" key="2">
    <source>
        <dbReference type="ARBA" id="ARBA00022723"/>
    </source>
</evidence>
<dbReference type="InterPro" id="IPR007872">
    <property type="entry name" value="DPH_MB_dom"/>
</dbReference>